<keyword evidence="9" id="KW-1185">Reference proteome</keyword>
<name>A0A5B9QKY8_9BACT</name>
<dbReference type="InterPro" id="IPR013036">
    <property type="entry name" value="DUF1587"/>
</dbReference>
<evidence type="ECO:0000313" key="8">
    <source>
        <dbReference type="EMBL" id="QEG39574.1"/>
    </source>
</evidence>
<evidence type="ECO:0000259" key="4">
    <source>
        <dbReference type="Pfam" id="PF07627"/>
    </source>
</evidence>
<dbReference type="InterPro" id="IPR011478">
    <property type="entry name" value="DUF1585"/>
</dbReference>
<evidence type="ECO:0008006" key="10">
    <source>
        <dbReference type="Google" id="ProtNLM"/>
    </source>
</evidence>
<feature type="domain" description="DUF1588" evidence="4">
    <location>
        <begin position="463"/>
        <end position="561"/>
    </location>
</feature>
<dbReference type="InterPro" id="IPR013042">
    <property type="entry name" value="DUF1592"/>
</dbReference>
<evidence type="ECO:0000256" key="1">
    <source>
        <dbReference type="SAM" id="SignalP"/>
    </source>
</evidence>
<dbReference type="InterPro" id="IPR011429">
    <property type="entry name" value="Cyt_c_Planctomycete-type"/>
</dbReference>
<feature type="chain" id="PRO_5022929082" description="Planctomycete cytochrome C" evidence="1">
    <location>
        <begin position="32"/>
        <end position="656"/>
    </location>
</feature>
<evidence type="ECO:0000259" key="6">
    <source>
        <dbReference type="Pfam" id="PF07635"/>
    </source>
</evidence>
<evidence type="ECO:0000259" key="7">
    <source>
        <dbReference type="Pfam" id="PF07637"/>
    </source>
</evidence>
<feature type="domain" description="DUF1595" evidence="7">
    <location>
        <begin position="246"/>
        <end position="306"/>
    </location>
</feature>
<dbReference type="Pfam" id="PF07631">
    <property type="entry name" value="PSD4"/>
    <property type="match status" value="1"/>
</dbReference>
<dbReference type="Pfam" id="PF07637">
    <property type="entry name" value="PSD5"/>
    <property type="match status" value="1"/>
</dbReference>
<sequence precursor="true">MPDTLLAAPCRWVFCTCLCLLSWQPAPVAFADDQDKQQQWEAAFERDVLPIVQAKCIECHRGEDPDGGFDISPFNSGKAVSEKMDVWDEVGKRVRLREMPPEGSPQLNDHQKSLFHRWLDSRPPRDDCSSLATDETQAWYRGYVMSRRLTRTEYLNAIRDLVGIAVDADTIQIPSDGAGGEGFDTAGDALFTSPIHVERYLAAASGVLDTALPEALPSGASAAALKARERLLVVTPDDQHSESDAATEIIRNFARRAWRRPVSDSEVARLLELYDAARSHGASFVAAVHQPLKAILVSPNFLFVVESESAEGGVQKLTQHQLATRLALFLWSSVPDERLLKRADDGLLQTDEQVLAETRRMLADPKARALGENFGMQWLGMTHFLSSTRPDREVFPEFAEPLAEDLYEEAIRTVAGVFREDRSIMELMDADYVYVNGRLAAHYGFDLPADAPWQRLTTDDRRRGGVITLGAVLMNTSYPRRTSPVLRGRWILEEVLGGKVPPPPPGVPALEAAEASEAATLRERLEIHRQNPSCASCHNRMDPLGFGLENFDALGRWRTEDQGHAIDAAGKLPSGEVFHGPAELKQTLQKRAGEFKKHVSKKMLGFALGRGLNQFDRCVIDDCLEALDSQDQRAAAIIETIVISYPFQHRYFKAAK</sequence>
<dbReference type="Pfam" id="PF07635">
    <property type="entry name" value="PSCyt1"/>
    <property type="match status" value="1"/>
</dbReference>
<evidence type="ECO:0000259" key="3">
    <source>
        <dbReference type="Pfam" id="PF07626"/>
    </source>
</evidence>
<dbReference type="KEGG" id="rul:UC8_15700"/>
<dbReference type="Pfam" id="PF07627">
    <property type="entry name" value="PSCyt3"/>
    <property type="match status" value="1"/>
</dbReference>
<dbReference type="InterPro" id="IPR013039">
    <property type="entry name" value="DUF1588"/>
</dbReference>
<feature type="domain" description="DUF1585" evidence="2">
    <location>
        <begin position="574"/>
        <end position="647"/>
    </location>
</feature>
<evidence type="ECO:0000313" key="9">
    <source>
        <dbReference type="Proteomes" id="UP000325286"/>
    </source>
</evidence>
<dbReference type="Pfam" id="PF07624">
    <property type="entry name" value="PSD2"/>
    <property type="match status" value="1"/>
</dbReference>
<dbReference type="RefSeq" id="WP_068133081.1">
    <property type="nucleotide sequence ID" value="NZ_CP042914.1"/>
</dbReference>
<gene>
    <name evidence="8" type="ORF">UC8_15700</name>
</gene>
<accession>A0A5B9QKY8</accession>
<proteinExistence type="predicted"/>
<keyword evidence="1" id="KW-0732">Signal</keyword>
<evidence type="ECO:0000259" key="2">
    <source>
        <dbReference type="Pfam" id="PF07624"/>
    </source>
</evidence>
<organism evidence="8 9">
    <name type="scientific">Roseimaritima ulvae</name>
    <dbReference type="NCBI Taxonomy" id="980254"/>
    <lineage>
        <taxon>Bacteria</taxon>
        <taxon>Pseudomonadati</taxon>
        <taxon>Planctomycetota</taxon>
        <taxon>Planctomycetia</taxon>
        <taxon>Pirellulales</taxon>
        <taxon>Pirellulaceae</taxon>
        <taxon>Roseimaritima</taxon>
    </lineage>
</organism>
<reference evidence="8 9" key="1">
    <citation type="submission" date="2019-08" db="EMBL/GenBank/DDBJ databases">
        <title>Deep-cultivation of Planctomycetes and their phenomic and genomic characterization uncovers novel biology.</title>
        <authorList>
            <person name="Wiegand S."/>
            <person name="Jogler M."/>
            <person name="Boedeker C."/>
            <person name="Pinto D."/>
            <person name="Vollmers J."/>
            <person name="Rivas-Marin E."/>
            <person name="Kohn T."/>
            <person name="Peeters S.H."/>
            <person name="Heuer A."/>
            <person name="Rast P."/>
            <person name="Oberbeckmann S."/>
            <person name="Bunk B."/>
            <person name="Jeske O."/>
            <person name="Meyerdierks A."/>
            <person name="Storesund J.E."/>
            <person name="Kallscheuer N."/>
            <person name="Luecker S."/>
            <person name="Lage O.M."/>
            <person name="Pohl T."/>
            <person name="Merkel B.J."/>
            <person name="Hornburger P."/>
            <person name="Mueller R.-W."/>
            <person name="Bruemmer F."/>
            <person name="Labrenz M."/>
            <person name="Spormann A.M."/>
            <person name="Op den Camp H."/>
            <person name="Overmann J."/>
            <person name="Amann R."/>
            <person name="Jetten M.S.M."/>
            <person name="Mascher T."/>
            <person name="Medema M.H."/>
            <person name="Devos D.P."/>
            <person name="Kaster A.-K."/>
            <person name="Ovreas L."/>
            <person name="Rohde M."/>
            <person name="Galperin M.Y."/>
            <person name="Jogler C."/>
        </authorList>
    </citation>
    <scope>NUCLEOTIDE SEQUENCE [LARGE SCALE GENOMIC DNA]</scope>
    <source>
        <strain evidence="8 9">UC8</strain>
    </source>
</reference>
<protein>
    <recommendedName>
        <fullName evidence="10">Planctomycete cytochrome C</fullName>
    </recommendedName>
</protein>
<feature type="domain" description="Cytochrome C Planctomycete-type" evidence="6">
    <location>
        <begin position="56"/>
        <end position="103"/>
    </location>
</feature>
<dbReference type="AlphaFoldDB" id="A0A5B9QKY8"/>
<evidence type="ECO:0000259" key="5">
    <source>
        <dbReference type="Pfam" id="PF07631"/>
    </source>
</evidence>
<dbReference type="EMBL" id="CP042914">
    <property type="protein sequence ID" value="QEG39574.1"/>
    <property type="molecule type" value="Genomic_DNA"/>
</dbReference>
<dbReference type="InterPro" id="IPR013043">
    <property type="entry name" value="DUF1595"/>
</dbReference>
<feature type="domain" description="DUF1592" evidence="5">
    <location>
        <begin position="317"/>
        <end position="444"/>
    </location>
</feature>
<dbReference type="Proteomes" id="UP000325286">
    <property type="component" value="Chromosome"/>
</dbReference>
<dbReference type="Pfam" id="PF07626">
    <property type="entry name" value="PSD3"/>
    <property type="match status" value="1"/>
</dbReference>
<feature type="domain" description="DUF1587" evidence="3">
    <location>
        <begin position="147"/>
        <end position="212"/>
    </location>
</feature>
<feature type="signal peptide" evidence="1">
    <location>
        <begin position="1"/>
        <end position="31"/>
    </location>
</feature>